<dbReference type="InterPro" id="IPR007267">
    <property type="entry name" value="GtrA_DPMS_TM"/>
</dbReference>
<keyword evidence="5 6" id="KW-0472">Membrane</keyword>
<dbReference type="Proteomes" id="UP000658613">
    <property type="component" value="Unassembled WGS sequence"/>
</dbReference>
<comment type="similarity">
    <text evidence="2">Belongs to the GtrA family.</text>
</comment>
<gene>
    <name evidence="8" type="ORF">IW254_001562</name>
</gene>
<proteinExistence type="inferred from homology"/>
<evidence type="ECO:0000256" key="4">
    <source>
        <dbReference type="ARBA" id="ARBA00022989"/>
    </source>
</evidence>
<evidence type="ECO:0000256" key="6">
    <source>
        <dbReference type="SAM" id="Phobius"/>
    </source>
</evidence>
<sequence length="146" mass="15964">MKTDSALAQLIRFTIVGLFTACIDFGLTYTLTHVAGWDRVNAKIIGWCAGTATAYVLNSRYTFKAELTAKRAWAVFILYATTFAIQVGLFKLTNAPLIALGFEDPWKDTISFVIAQGVATITNFVLQRVLIFKDAGNLPAHPSAEA</sequence>
<keyword evidence="9" id="KW-1185">Reference proteome</keyword>
<evidence type="ECO:0000256" key="1">
    <source>
        <dbReference type="ARBA" id="ARBA00004141"/>
    </source>
</evidence>
<dbReference type="GO" id="GO:0000271">
    <property type="term" value="P:polysaccharide biosynthetic process"/>
    <property type="evidence" value="ECO:0007669"/>
    <property type="project" value="InterPro"/>
</dbReference>
<comment type="subcellular location">
    <subcellularLocation>
        <location evidence="1">Membrane</location>
        <topology evidence="1">Multi-pass membrane protein</topology>
    </subcellularLocation>
</comment>
<reference evidence="8" key="1">
    <citation type="submission" date="2020-11" db="EMBL/GenBank/DDBJ databases">
        <title>Sequencing the genomes of 1000 actinobacteria strains.</title>
        <authorList>
            <person name="Klenk H.-P."/>
        </authorList>
    </citation>
    <scope>NUCLEOTIDE SEQUENCE</scope>
    <source>
        <strain evidence="8">DSM 45632</strain>
    </source>
</reference>
<dbReference type="GO" id="GO:0005886">
    <property type="term" value="C:plasma membrane"/>
    <property type="evidence" value="ECO:0007669"/>
    <property type="project" value="TreeGrafter"/>
</dbReference>
<protein>
    <submittedName>
        <fullName evidence="8">Flippase GtrA</fullName>
    </submittedName>
</protein>
<evidence type="ECO:0000256" key="5">
    <source>
        <dbReference type="ARBA" id="ARBA00023136"/>
    </source>
</evidence>
<feature type="domain" description="GtrA/DPMS transmembrane" evidence="7">
    <location>
        <begin position="12"/>
        <end position="132"/>
    </location>
</feature>
<evidence type="ECO:0000256" key="2">
    <source>
        <dbReference type="ARBA" id="ARBA00009399"/>
    </source>
</evidence>
<evidence type="ECO:0000313" key="8">
    <source>
        <dbReference type="EMBL" id="MBG6122593.1"/>
    </source>
</evidence>
<evidence type="ECO:0000313" key="9">
    <source>
        <dbReference type="Proteomes" id="UP000658613"/>
    </source>
</evidence>
<dbReference type="RefSeq" id="WP_196824960.1">
    <property type="nucleotide sequence ID" value="NZ_CP046980.1"/>
</dbReference>
<feature type="transmembrane region" description="Helical" evidence="6">
    <location>
        <begin position="73"/>
        <end position="90"/>
    </location>
</feature>
<keyword evidence="4 6" id="KW-1133">Transmembrane helix</keyword>
<feature type="transmembrane region" description="Helical" evidence="6">
    <location>
        <begin position="44"/>
        <end position="61"/>
    </location>
</feature>
<comment type="caution">
    <text evidence="8">The sequence shown here is derived from an EMBL/GenBank/DDBJ whole genome shotgun (WGS) entry which is preliminary data.</text>
</comment>
<name>A0A931GS26_9CORY</name>
<organism evidence="8 9">
    <name type="scientific">Corynebacterium aquatimens</name>
    <dbReference type="NCBI Taxonomy" id="1190508"/>
    <lineage>
        <taxon>Bacteria</taxon>
        <taxon>Bacillati</taxon>
        <taxon>Actinomycetota</taxon>
        <taxon>Actinomycetes</taxon>
        <taxon>Mycobacteriales</taxon>
        <taxon>Corynebacteriaceae</taxon>
        <taxon>Corynebacterium</taxon>
    </lineage>
</organism>
<evidence type="ECO:0000256" key="3">
    <source>
        <dbReference type="ARBA" id="ARBA00022692"/>
    </source>
</evidence>
<dbReference type="Pfam" id="PF04138">
    <property type="entry name" value="GtrA_DPMS_TM"/>
    <property type="match status" value="1"/>
</dbReference>
<dbReference type="PANTHER" id="PTHR38459:SF6">
    <property type="entry name" value="ARABINOGALACTAN BIOSYNTHESIS RECRUITING PROTEIN RV3789"/>
    <property type="match status" value="1"/>
</dbReference>
<dbReference type="PANTHER" id="PTHR38459">
    <property type="entry name" value="PROPHAGE BACTOPRENOL-LINKED GLUCOSE TRANSLOCASE HOMOLOG"/>
    <property type="match status" value="1"/>
</dbReference>
<evidence type="ECO:0000259" key="7">
    <source>
        <dbReference type="Pfam" id="PF04138"/>
    </source>
</evidence>
<accession>A0A931GS26</accession>
<feature type="transmembrane region" description="Helical" evidence="6">
    <location>
        <begin position="12"/>
        <end position="32"/>
    </location>
</feature>
<keyword evidence="3 6" id="KW-0812">Transmembrane</keyword>
<dbReference type="EMBL" id="JADOUE010000001">
    <property type="protein sequence ID" value="MBG6122593.1"/>
    <property type="molecule type" value="Genomic_DNA"/>
</dbReference>
<dbReference type="InterPro" id="IPR051401">
    <property type="entry name" value="GtrA_CellWall_Glycosyl"/>
</dbReference>
<dbReference type="AlphaFoldDB" id="A0A931GS26"/>
<feature type="transmembrane region" description="Helical" evidence="6">
    <location>
        <begin position="110"/>
        <end position="131"/>
    </location>
</feature>